<dbReference type="EMBL" id="LOEE01000087">
    <property type="protein sequence ID" value="KXG73658.1"/>
    <property type="molecule type" value="Genomic_DNA"/>
</dbReference>
<dbReference type="RefSeq" id="WP_068558097.1">
    <property type="nucleotide sequence ID" value="NZ_LOEE01000087.1"/>
</dbReference>
<evidence type="ECO:0000313" key="1">
    <source>
        <dbReference type="EMBL" id="KXG73658.1"/>
    </source>
</evidence>
<gene>
    <name evidence="1" type="ORF">AN619_30260</name>
</gene>
<organism evidence="1 2">
    <name type="scientific">Thermotalea metallivorans</name>
    <dbReference type="NCBI Taxonomy" id="520762"/>
    <lineage>
        <taxon>Bacteria</taxon>
        <taxon>Bacillati</taxon>
        <taxon>Bacillota</taxon>
        <taxon>Clostridia</taxon>
        <taxon>Peptostreptococcales</taxon>
        <taxon>Thermotaleaceae</taxon>
        <taxon>Thermotalea</taxon>
    </lineage>
</organism>
<sequence length="65" mass="7202">MNANYNIMQKLVGLQGIEVICSNVNNGIFEVFAISAFDFAACPHCGGITDTVHDKRYQAYKHLPI</sequence>
<comment type="caution">
    <text evidence="1">The sequence shown here is derived from an EMBL/GenBank/DDBJ whole genome shotgun (WGS) entry which is preliminary data.</text>
</comment>
<dbReference type="OrthoDB" id="2110692at2"/>
<protein>
    <recommendedName>
        <fullName evidence="3">Transposase IS204/IS1001/IS1096/IS1165 zinc-finger domain-containing protein</fullName>
    </recommendedName>
</protein>
<keyword evidence="2" id="KW-1185">Reference proteome</keyword>
<name>A0A140KZD3_9FIRM</name>
<dbReference type="AlphaFoldDB" id="A0A140KZD3"/>
<dbReference type="Proteomes" id="UP000070456">
    <property type="component" value="Unassembled WGS sequence"/>
</dbReference>
<evidence type="ECO:0000313" key="2">
    <source>
        <dbReference type="Proteomes" id="UP000070456"/>
    </source>
</evidence>
<accession>A0A140KZD3</accession>
<reference evidence="1 2" key="1">
    <citation type="submission" date="2015-12" db="EMBL/GenBank/DDBJ databases">
        <title>Draft genome sequence of the thermoanaerobe Thermotalea metallivorans, an isolate from the runoff channel of the Great Artesian Basin, Australia.</title>
        <authorList>
            <person name="Patel B.K."/>
        </authorList>
    </citation>
    <scope>NUCLEOTIDE SEQUENCE [LARGE SCALE GENOMIC DNA]</scope>
    <source>
        <strain evidence="1 2">B2-1</strain>
    </source>
</reference>
<evidence type="ECO:0008006" key="3">
    <source>
        <dbReference type="Google" id="ProtNLM"/>
    </source>
</evidence>
<proteinExistence type="predicted"/>